<dbReference type="PANTHER" id="PTHR46818">
    <property type="entry name" value="DOMAIN-CONTAINING PROTEIN, PUTATIVE-RELATED"/>
    <property type="match status" value="1"/>
</dbReference>
<evidence type="ECO:0000259" key="2">
    <source>
        <dbReference type="PROSITE" id="PS50191"/>
    </source>
</evidence>
<feature type="compositionally biased region" description="Basic and acidic residues" evidence="1">
    <location>
        <begin position="1"/>
        <end position="10"/>
    </location>
</feature>
<protein>
    <recommendedName>
        <fullName evidence="2">CRAL-TRIO domain-containing protein</fullName>
    </recommendedName>
</protein>
<gene>
    <name evidence="3" type="ORF">RS030_142174</name>
</gene>
<feature type="region of interest" description="Disordered" evidence="1">
    <location>
        <begin position="1"/>
        <end position="29"/>
    </location>
</feature>
<dbReference type="CDD" id="cd00170">
    <property type="entry name" value="SEC14"/>
    <property type="match status" value="1"/>
</dbReference>
<organism evidence="3 4">
    <name type="scientific">Cryptosporidium xiaoi</name>
    <dbReference type="NCBI Taxonomy" id="659607"/>
    <lineage>
        <taxon>Eukaryota</taxon>
        <taxon>Sar</taxon>
        <taxon>Alveolata</taxon>
        <taxon>Apicomplexa</taxon>
        <taxon>Conoidasida</taxon>
        <taxon>Coccidia</taxon>
        <taxon>Eucoccidiorida</taxon>
        <taxon>Eimeriorina</taxon>
        <taxon>Cryptosporidiidae</taxon>
        <taxon>Cryptosporidium</taxon>
    </lineage>
</organism>
<name>A0AAV9Y1A4_9CRYT</name>
<evidence type="ECO:0000313" key="4">
    <source>
        <dbReference type="Proteomes" id="UP001311799"/>
    </source>
</evidence>
<dbReference type="AlphaFoldDB" id="A0AAV9Y1A4"/>
<dbReference type="PROSITE" id="PS50191">
    <property type="entry name" value="CRAL_TRIO"/>
    <property type="match status" value="1"/>
</dbReference>
<dbReference type="Gene3D" id="3.40.525.10">
    <property type="entry name" value="CRAL-TRIO lipid binding domain"/>
    <property type="match status" value="1"/>
</dbReference>
<feature type="domain" description="CRAL-TRIO" evidence="2">
    <location>
        <begin position="162"/>
        <end position="310"/>
    </location>
</feature>
<dbReference type="Pfam" id="PF00650">
    <property type="entry name" value="CRAL_TRIO"/>
    <property type="match status" value="1"/>
</dbReference>
<reference evidence="3 4" key="1">
    <citation type="submission" date="2023-10" db="EMBL/GenBank/DDBJ databases">
        <title>Comparative genomics analysis reveals potential genetic determinants of host preference in Cryptosporidium xiaoi.</title>
        <authorList>
            <person name="Xiao L."/>
            <person name="Li J."/>
        </authorList>
    </citation>
    <scope>NUCLEOTIDE SEQUENCE [LARGE SCALE GENOMIC DNA]</scope>
    <source>
        <strain evidence="3 4">52996</strain>
    </source>
</reference>
<accession>A0AAV9Y1A4</accession>
<evidence type="ECO:0000313" key="3">
    <source>
        <dbReference type="EMBL" id="KAK6590721.1"/>
    </source>
</evidence>
<dbReference type="SUPFAM" id="SSF52087">
    <property type="entry name" value="CRAL/TRIO domain"/>
    <property type="match status" value="1"/>
</dbReference>
<dbReference type="SMART" id="SM00516">
    <property type="entry name" value="SEC14"/>
    <property type="match status" value="1"/>
</dbReference>
<evidence type="ECO:0000256" key="1">
    <source>
        <dbReference type="SAM" id="MobiDB-lite"/>
    </source>
</evidence>
<dbReference type="InterPro" id="IPR036865">
    <property type="entry name" value="CRAL-TRIO_dom_sf"/>
</dbReference>
<dbReference type="EMBL" id="JAWDEY010000005">
    <property type="protein sequence ID" value="KAK6590721.1"/>
    <property type="molecule type" value="Genomic_DNA"/>
</dbReference>
<dbReference type="Proteomes" id="UP001311799">
    <property type="component" value="Unassembled WGS sequence"/>
</dbReference>
<dbReference type="InterPro" id="IPR001251">
    <property type="entry name" value="CRAL-TRIO_dom"/>
</dbReference>
<dbReference type="InterPro" id="IPR036273">
    <property type="entry name" value="CRAL/TRIO_N_dom_sf"/>
</dbReference>
<comment type="caution">
    <text evidence="3">The sequence shown here is derived from an EMBL/GenBank/DDBJ whole genome shotgun (WGS) entry which is preliminary data.</text>
</comment>
<proteinExistence type="predicted"/>
<keyword evidence="4" id="KW-1185">Reference proteome</keyword>
<sequence>MGLKANHDSPHSGNSPHHNHNTHHGVIKEDRLSMYRNGREKDVTITKYRPIEVVEYVPPLEAIKHGKGENSMRYIFGDLPLDDFEETKIKEMLAYLKSRHVSLKNTAFSDKHLLLRYLQGNEYDFVKAWDDIKRHVRWRQNFRMIEDKHKLEKLLKNGYCYIHGRDKYMRPIIIFRAKAFLDGEDPDNIIHVVYYWFEFVITKMLSWNRVEQWRVIMDLQDVTFYNAPVSLLKDIAINLQRNYRGYLAQMSFINTPIIFWGLWQAISLVLPQSTRDKIVLCTSDYRSELLKCINENQLEKKYHGTAPNVSSFIEPILPTLCIKET</sequence>
<dbReference type="SUPFAM" id="SSF46938">
    <property type="entry name" value="CRAL/TRIO N-terminal domain"/>
    <property type="match status" value="1"/>
</dbReference>
<dbReference type="PANTHER" id="PTHR46818:SF1">
    <property type="entry name" value="CHROMOSOME UNDETERMINED SCAFFOLD_125, WHOLE GENOME SHOTGUN SEQUENCE"/>
    <property type="match status" value="1"/>
</dbReference>